<dbReference type="SUPFAM" id="SSF48008">
    <property type="entry name" value="GntR ligand-binding domain-like"/>
    <property type="match status" value="1"/>
</dbReference>
<dbReference type="InterPro" id="IPR008920">
    <property type="entry name" value="TF_FadR/GntR_C"/>
</dbReference>
<dbReference type="Pfam" id="PF00392">
    <property type="entry name" value="GntR"/>
    <property type="match status" value="1"/>
</dbReference>
<proteinExistence type="predicted"/>
<sequence>MTDETYPVATHQAKGVGRAEKIWQPPARNILADDIYEVIKEGLLANRFAPGERLNLDQIARELKVSNTPVRQALARLTSEGLVTNEPYRGFRASMLLDSRGIEELYEYRLFVEPPTAANAARRNDQEGVADLASICDPSAAPADLSGDDARDTKAQRDINFHLRLARISGNRVVTDHLERTYTRMRLYNLYNRHDAATQTGEEHQLIVDAIRRGDPDAAATAMRDHLTSALDRLRQALVE</sequence>
<accession>A0ABY7IXQ5</accession>
<dbReference type="PANTHER" id="PTHR43537:SF24">
    <property type="entry name" value="GLUCONATE OPERON TRANSCRIPTIONAL REPRESSOR"/>
    <property type="match status" value="1"/>
</dbReference>
<dbReference type="SUPFAM" id="SSF46785">
    <property type="entry name" value="Winged helix' DNA-binding domain"/>
    <property type="match status" value="1"/>
</dbReference>
<dbReference type="Proteomes" id="UP001210169">
    <property type="component" value="Chromosome"/>
</dbReference>
<keyword evidence="6" id="KW-1185">Reference proteome</keyword>
<reference evidence="5 6" key="1">
    <citation type="submission" date="2022-12" db="EMBL/GenBank/DDBJ databases">
        <authorList>
            <person name="Ruckert C."/>
            <person name="Busche T."/>
            <person name="Kalinowski J."/>
            <person name="Wittmann C."/>
        </authorList>
    </citation>
    <scope>NUCLEOTIDE SEQUENCE [LARGE SCALE GENOMIC DNA]</scope>
    <source>
        <strain evidence="5 6">DSM 40276</strain>
    </source>
</reference>
<dbReference type="GeneID" id="301331136"/>
<feature type="domain" description="HTH gntR-type" evidence="4">
    <location>
        <begin position="29"/>
        <end position="96"/>
    </location>
</feature>
<evidence type="ECO:0000313" key="5">
    <source>
        <dbReference type="EMBL" id="WAU03767.1"/>
    </source>
</evidence>
<keyword evidence="2" id="KW-0238">DNA-binding</keyword>
<dbReference type="SMART" id="SM00895">
    <property type="entry name" value="FCD"/>
    <property type="match status" value="1"/>
</dbReference>
<dbReference type="PANTHER" id="PTHR43537">
    <property type="entry name" value="TRANSCRIPTIONAL REGULATOR, GNTR FAMILY"/>
    <property type="match status" value="1"/>
</dbReference>
<keyword evidence="1" id="KW-0805">Transcription regulation</keyword>
<dbReference type="InterPro" id="IPR011711">
    <property type="entry name" value="GntR_C"/>
</dbReference>
<name>A0ABY7IXQ5_STRNI</name>
<evidence type="ECO:0000259" key="4">
    <source>
        <dbReference type="PROSITE" id="PS50949"/>
    </source>
</evidence>
<organism evidence="5 6">
    <name type="scientific">Streptomyces nigrescens</name>
    <dbReference type="NCBI Taxonomy" id="1920"/>
    <lineage>
        <taxon>Bacteria</taxon>
        <taxon>Bacillati</taxon>
        <taxon>Actinomycetota</taxon>
        <taxon>Actinomycetes</taxon>
        <taxon>Kitasatosporales</taxon>
        <taxon>Streptomycetaceae</taxon>
        <taxon>Streptomyces</taxon>
    </lineage>
</organism>
<evidence type="ECO:0000313" key="6">
    <source>
        <dbReference type="Proteomes" id="UP001210169"/>
    </source>
</evidence>
<dbReference type="InterPro" id="IPR036388">
    <property type="entry name" value="WH-like_DNA-bd_sf"/>
</dbReference>
<dbReference type="EMBL" id="CP114203">
    <property type="protein sequence ID" value="WAU03767.1"/>
    <property type="molecule type" value="Genomic_DNA"/>
</dbReference>
<protein>
    <submittedName>
        <fullName evidence="5">GntR family transcriptional regulator</fullName>
    </submittedName>
</protein>
<dbReference type="CDD" id="cd07377">
    <property type="entry name" value="WHTH_GntR"/>
    <property type="match status" value="1"/>
</dbReference>
<dbReference type="SMART" id="SM00345">
    <property type="entry name" value="HTH_GNTR"/>
    <property type="match status" value="1"/>
</dbReference>
<dbReference type="Pfam" id="PF07729">
    <property type="entry name" value="FCD"/>
    <property type="match status" value="1"/>
</dbReference>
<evidence type="ECO:0000256" key="1">
    <source>
        <dbReference type="ARBA" id="ARBA00023015"/>
    </source>
</evidence>
<dbReference type="InterPro" id="IPR036390">
    <property type="entry name" value="WH_DNA-bd_sf"/>
</dbReference>
<dbReference type="InterPro" id="IPR000524">
    <property type="entry name" value="Tscrpt_reg_HTH_GntR"/>
</dbReference>
<keyword evidence="3" id="KW-0804">Transcription</keyword>
<dbReference type="Gene3D" id="1.10.10.10">
    <property type="entry name" value="Winged helix-like DNA-binding domain superfamily/Winged helix DNA-binding domain"/>
    <property type="match status" value="1"/>
</dbReference>
<dbReference type="RefSeq" id="WP_277410974.1">
    <property type="nucleotide sequence ID" value="NZ_CP114203.1"/>
</dbReference>
<evidence type="ECO:0000256" key="3">
    <source>
        <dbReference type="ARBA" id="ARBA00023163"/>
    </source>
</evidence>
<evidence type="ECO:0000256" key="2">
    <source>
        <dbReference type="ARBA" id="ARBA00023125"/>
    </source>
</evidence>
<gene>
    <name evidence="5" type="ORF">STRNI_001946</name>
</gene>
<dbReference type="Gene3D" id="1.20.120.530">
    <property type="entry name" value="GntR ligand-binding domain-like"/>
    <property type="match status" value="1"/>
</dbReference>
<dbReference type="PROSITE" id="PS50949">
    <property type="entry name" value="HTH_GNTR"/>
    <property type="match status" value="1"/>
</dbReference>